<comment type="subcellular location">
    <subcellularLocation>
        <location evidence="2">Cell membrane</location>
    </subcellularLocation>
    <subcellularLocation>
        <location evidence="1">Membrane</location>
        <topology evidence="1">Single-pass membrane protein</topology>
    </subcellularLocation>
</comment>
<evidence type="ECO:0000256" key="4">
    <source>
        <dbReference type="ARBA" id="ARBA00022692"/>
    </source>
</evidence>
<dbReference type="EMBL" id="JAAZQD010000003">
    <property type="protein sequence ID" value="NKZ39075.1"/>
    <property type="molecule type" value="Genomic_DNA"/>
</dbReference>
<dbReference type="PANTHER" id="PTHR37461">
    <property type="entry name" value="ANTI-SIGMA-K FACTOR RSKA"/>
    <property type="match status" value="1"/>
</dbReference>
<organism evidence="12 13">
    <name type="scientific">Oleiagrimonas citrea</name>
    <dbReference type="NCBI Taxonomy" id="1665687"/>
    <lineage>
        <taxon>Bacteria</taxon>
        <taxon>Pseudomonadati</taxon>
        <taxon>Pseudomonadota</taxon>
        <taxon>Gammaproteobacteria</taxon>
        <taxon>Lysobacterales</taxon>
        <taxon>Rhodanobacteraceae</taxon>
        <taxon>Oleiagrimonas</taxon>
    </lineage>
</organism>
<evidence type="ECO:0000259" key="11">
    <source>
        <dbReference type="Pfam" id="PF10099"/>
    </source>
</evidence>
<dbReference type="PANTHER" id="PTHR37461:SF1">
    <property type="entry name" value="ANTI-SIGMA-K FACTOR RSKA"/>
    <property type="match status" value="1"/>
</dbReference>
<keyword evidence="5 10" id="KW-1133">Transmembrane helix</keyword>
<evidence type="ECO:0000256" key="1">
    <source>
        <dbReference type="ARBA" id="ARBA00004167"/>
    </source>
</evidence>
<keyword evidence="6 10" id="KW-0472">Membrane</keyword>
<dbReference type="GO" id="GO:0006417">
    <property type="term" value="P:regulation of translation"/>
    <property type="evidence" value="ECO:0007669"/>
    <property type="project" value="TreeGrafter"/>
</dbReference>
<dbReference type="Pfam" id="PF10099">
    <property type="entry name" value="RskA_C"/>
    <property type="match status" value="1"/>
</dbReference>
<evidence type="ECO:0000256" key="5">
    <source>
        <dbReference type="ARBA" id="ARBA00022989"/>
    </source>
</evidence>
<dbReference type="GO" id="GO:0005886">
    <property type="term" value="C:plasma membrane"/>
    <property type="evidence" value="ECO:0007669"/>
    <property type="project" value="UniProtKB-SubCell"/>
</dbReference>
<dbReference type="Gene3D" id="1.10.10.1320">
    <property type="entry name" value="Anti-sigma factor, zinc-finger domain"/>
    <property type="match status" value="1"/>
</dbReference>
<evidence type="ECO:0000256" key="7">
    <source>
        <dbReference type="ARBA" id="ARBA00029829"/>
    </source>
</evidence>
<dbReference type="InterPro" id="IPR018764">
    <property type="entry name" value="RskA_C"/>
</dbReference>
<evidence type="ECO:0000256" key="10">
    <source>
        <dbReference type="SAM" id="Phobius"/>
    </source>
</evidence>
<dbReference type="AlphaFoldDB" id="A0A846ZL81"/>
<evidence type="ECO:0000256" key="9">
    <source>
        <dbReference type="SAM" id="MobiDB-lite"/>
    </source>
</evidence>
<evidence type="ECO:0000256" key="3">
    <source>
        <dbReference type="ARBA" id="ARBA00022475"/>
    </source>
</evidence>
<evidence type="ECO:0000313" key="12">
    <source>
        <dbReference type="EMBL" id="NKZ39075.1"/>
    </source>
</evidence>
<feature type="transmembrane region" description="Helical" evidence="10">
    <location>
        <begin position="102"/>
        <end position="124"/>
    </location>
</feature>
<keyword evidence="13" id="KW-1185">Reference proteome</keyword>
<dbReference type="Proteomes" id="UP000541636">
    <property type="component" value="Unassembled WGS sequence"/>
</dbReference>
<dbReference type="RefSeq" id="WP_168609194.1">
    <property type="nucleotide sequence ID" value="NZ_JAAZQD010000003.1"/>
</dbReference>
<evidence type="ECO:0000256" key="6">
    <source>
        <dbReference type="ARBA" id="ARBA00023136"/>
    </source>
</evidence>
<dbReference type="InterPro" id="IPR051474">
    <property type="entry name" value="Anti-sigma-K/W_factor"/>
</dbReference>
<feature type="region of interest" description="Disordered" evidence="9">
    <location>
        <begin position="234"/>
        <end position="257"/>
    </location>
</feature>
<reference evidence="12 13" key="1">
    <citation type="journal article" date="2017" name="Int. J. Syst. Evol. Microbiol.">
        <title>Oleiagrimonas citrea sp. nov., a marine bacterium isolated from tidal flat sediment and emended description of the genus Oleiagrimonas Fang et al. 2015 and Oleiagrimonas soli.</title>
        <authorList>
            <person name="Yang S.H."/>
            <person name="Seo H.S."/>
            <person name="Seong C.N."/>
            <person name="Kwon K.K."/>
        </authorList>
    </citation>
    <scope>NUCLEOTIDE SEQUENCE [LARGE SCALE GENOMIC DNA]</scope>
    <source>
        <strain evidence="12 13">MEBiC09124</strain>
    </source>
</reference>
<protein>
    <recommendedName>
        <fullName evidence="8">Regulator of SigK</fullName>
    </recommendedName>
    <alternativeName>
        <fullName evidence="7">Sigma-K anti-sigma factor RskA</fullName>
    </alternativeName>
</protein>
<feature type="domain" description="Anti-sigma K factor RskA C-terminal" evidence="11">
    <location>
        <begin position="113"/>
        <end position="248"/>
    </location>
</feature>
<evidence type="ECO:0000313" key="13">
    <source>
        <dbReference type="Proteomes" id="UP000541636"/>
    </source>
</evidence>
<sequence length="257" mass="27210">MTTTTDTNGHEKLRGAEYVLGVLDAEQRREVERQLREDPELAAAVEAWQERLAPLAEEIAATQPAAYVWPRILAELGLGGSVMARSAPEPTASGGLWNNLRLWHWIGIGASTVAAACLVLLVTLPRPTPSPAPTPVQTASTPPPTTFMVAKIEQNNGIAGWTATMDVTHHRMILVPATPQAIADNRSTQLWLIPPGHKPISVGVFTPDKTNSMDLPLTLVKQLSDKALLAVSLEPKGGSPTGQPTGPVIAKGSIGGA</sequence>
<dbReference type="GO" id="GO:0016989">
    <property type="term" value="F:sigma factor antagonist activity"/>
    <property type="evidence" value="ECO:0007669"/>
    <property type="project" value="TreeGrafter"/>
</dbReference>
<evidence type="ECO:0000256" key="2">
    <source>
        <dbReference type="ARBA" id="ARBA00004236"/>
    </source>
</evidence>
<name>A0A846ZL81_9GAMM</name>
<keyword evidence="4 10" id="KW-0812">Transmembrane</keyword>
<proteinExistence type="predicted"/>
<dbReference type="InterPro" id="IPR041916">
    <property type="entry name" value="Anti_sigma_zinc_sf"/>
</dbReference>
<evidence type="ECO:0000256" key="8">
    <source>
        <dbReference type="ARBA" id="ARBA00030803"/>
    </source>
</evidence>
<gene>
    <name evidence="12" type="ORF">HF690_08945</name>
</gene>
<keyword evidence="3" id="KW-1003">Cell membrane</keyword>
<comment type="caution">
    <text evidence="12">The sequence shown here is derived from an EMBL/GenBank/DDBJ whole genome shotgun (WGS) entry which is preliminary data.</text>
</comment>
<accession>A0A846ZL81</accession>